<evidence type="ECO:0000256" key="11">
    <source>
        <dbReference type="ARBA" id="ARBA00079049"/>
    </source>
</evidence>
<keyword evidence="16" id="KW-1185">Reference proteome</keyword>
<dbReference type="GO" id="GO:0005829">
    <property type="term" value="C:cytosol"/>
    <property type="evidence" value="ECO:0007669"/>
    <property type="project" value="UniProtKB-ARBA"/>
</dbReference>
<evidence type="ECO:0000259" key="13">
    <source>
        <dbReference type="PROSITE" id="PS50106"/>
    </source>
</evidence>
<dbReference type="Proteomes" id="UP000693981">
    <property type="component" value="Unassembled WGS sequence"/>
</dbReference>
<dbReference type="OrthoDB" id="1295045at2759"/>
<evidence type="ECO:0000313" key="15">
    <source>
        <dbReference type="EMBL" id="KAG7388644.1"/>
    </source>
</evidence>
<dbReference type="FunFam" id="3.30.530.20:FF:000017">
    <property type="entry name" value="Phosphatidylcholine transfer protein, putative"/>
    <property type="match status" value="1"/>
</dbReference>
<evidence type="ECO:0000256" key="10">
    <source>
        <dbReference type="ARBA" id="ARBA00077188"/>
    </source>
</evidence>
<feature type="domain" description="PDZ" evidence="13">
    <location>
        <begin position="419"/>
        <end position="499"/>
    </location>
</feature>
<evidence type="ECO:0000256" key="9">
    <source>
        <dbReference type="ARBA" id="ARBA00069061"/>
    </source>
</evidence>
<keyword evidence="6" id="KW-0445">Lipid transport</keyword>
<dbReference type="PANTHER" id="PTHR19308">
    <property type="entry name" value="PHOSPHATIDYLCHOLINE TRANSFER PROTEIN"/>
    <property type="match status" value="1"/>
</dbReference>
<feature type="region of interest" description="Disordered" evidence="12">
    <location>
        <begin position="668"/>
        <end position="695"/>
    </location>
</feature>
<evidence type="ECO:0000256" key="12">
    <source>
        <dbReference type="SAM" id="MobiDB-lite"/>
    </source>
</evidence>
<evidence type="ECO:0000256" key="4">
    <source>
        <dbReference type="ARBA" id="ARBA00022553"/>
    </source>
</evidence>
<feature type="domain" description="START" evidence="14">
    <location>
        <begin position="49"/>
        <end position="235"/>
    </location>
</feature>
<feature type="compositionally biased region" description="Polar residues" evidence="12">
    <location>
        <begin position="675"/>
        <end position="695"/>
    </location>
</feature>
<evidence type="ECO:0000256" key="2">
    <source>
        <dbReference type="ARBA" id="ARBA00022448"/>
    </source>
</evidence>
<accession>A0A8T1W8U6</accession>
<evidence type="ECO:0000256" key="5">
    <source>
        <dbReference type="ARBA" id="ARBA00022990"/>
    </source>
</evidence>
<evidence type="ECO:0000256" key="8">
    <source>
        <dbReference type="ARBA" id="ARBA00063535"/>
    </source>
</evidence>
<dbReference type="InterPro" id="IPR051213">
    <property type="entry name" value="START_lipid_transfer"/>
</dbReference>
<evidence type="ECO:0000256" key="6">
    <source>
        <dbReference type="ARBA" id="ARBA00023055"/>
    </source>
</evidence>
<feature type="compositionally biased region" description="Low complexity" evidence="12">
    <location>
        <begin position="338"/>
        <end position="352"/>
    </location>
</feature>
<dbReference type="PROSITE" id="PS50848">
    <property type="entry name" value="START"/>
    <property type="match status" value="1"/>
</dbReference>
<dbReference type="GO" id="GO:0006869">
    <property type="term" value="P:lipid transport"/>
    <property type="evidence" value="ECO:0007669"/>
    <property type="project" value="UniProtKB-KW"/>
</dbReference>
<evidence type="ECO:0000313" key="16">
    <source>
        <dbReference type="Proteomes" id="UP000693981"/>
    </source>
</evidence>
<keyword evidence="7" id="KW-0446">Lipid-binding</keyword>
<dbReference type="Pfam" id="PF01852">
    <property type="entry name" value="START"/>
    <property type="match status" value="1"/>
</dbReference>
<gene>
    <name evidence="15" type="ORF">PHYBOEH_007786</name>
</gene>
<organism evidence="15 16">
    <name type="scientific">Phytophthora boehmeriae</name>
    <dbReference type="NCBI Taxonomy" id="109152"/>
    <lineage>
        <taxon>Eukaryota</taxon>
        <taxon>Sar</taxon>
        <taxon>Stramenopiles</taxon>
        <taxon>Oomycota</taxon>
        <taxon>Peronosporomycetes</taxon>
        <taxon>Peronosporales</taxon>
        <taxon>Peronosporaceae</taxon>
        <taxon>Phytophthora</taxon>
    </lineage>
</organism>
<dbReference type="InterPro" id="IPR001478">
    <property type="entry name" value="PDZ"/>
</dbReference>
<protein>
    <recommendedName>
        <fullName evidence="9">Phosphatidylcholine transfer protein</fullName>
    </recommendedName>
    <alternativeName>
        <fullName evidence="11">START domain-containing protein 2</fullName>
    </alternativeName>
    <alternativeName>
        <fullName evidence="10">StAR-related lipid transfer protein 2</fullName>
    </alternativeName>
</protein>
<comment type="subunit">
    <text evidence="8">Interacts with ACOT13/THEM2.</text>
</comment>
<dbReference type="GO" id="GO:0008289">
    <property type="term" value="F:lipid binding"/>
    <property type="evidence" value="ECO:0007669"/>
    <property type="project" value="UniProtKB-KW"/>
</dbReference>
<dbReference type="PANTHER" id="PTHR19308:SF39">
    <property type="entry name" value="PHOSPHATIDYLCHOLINE TRANSFER PROTEIN"/>
    <property type="match status" value="1"/>
</dbReference>
<evidence type="ECO:0000256" key="1">
    <source>
        <dbReference type="ARBA" id="ARBA00004496"/>
    </source>
</evidence>
<feature type="region of interest" description="Disordered" evidence="12">
    <location>
        <begin position="1"/>
        <end position="35"/>
    </location>
</feature>
<sequence length="1236" mass="137237">MSSFEVPRASGSRVAALGRRPQLTHRSSDPEFSDAELDDAVDMGEHAVWANLEDPIYAEKDVEIFRPPQKNSTLPVYYAKGWLPFSADTLFNALLDARYRKVWDTNVPQLHVVEHQHVSDVMYFAMNLPWPFANRDYVYRRRVKFYPDQSAFVVLCQAAHHADAPASNVRVRVETCSLRMCIRNVATSNDTCDFHVEYEDDTNFSIPNYMVNILLRSKMASFMIELRKACAGYADYIKSLPDDGAKSIPSQVVRQRSVAAAALAAISSSSKVKNVIGISATEERKPVKSSPRPRSSLFFKSIQQQQKRKPGLVIRPSEDDSSMSDELDVDDDAPRSEPPSTRSTRPSPIHRSVSTDTPASKGHKDASSQLSLSSSADILNSKPLINARPSVTELSFDEFVSNTQAAPSNSSTPLDDDFAVEFRKKKIGLHLETDLFSNKVLVAFCEKDTEAANCGENIEPGLLVTSVNGISVSDFNFSDILREIQQAPRPLTLGFTHPDRETAQQFKRFKEPQNVLKCLVSRDDNDLMRALRPLDEDAGVSAVLKCDYVAPAASSNSSEAKLTTSNSSSALPDTSAAQRPTPELNTSVSLPPTLETDRVVVPAGYLVYEIDDSYVLDVPFAEIAHLLRRSGDVCVVTFKAAMAVVGVSKKKSGYKIPKRITRVFTKQRGWGSGKGMSSPSRTASSESCETPQSSGNLDDSCLIDYSSVTVSASNIDWVWEHVRLLKTTERIFSAALLIDRLEAFLADTSSTNKIIVAAKTRVLRAMHDERDFIDRIKERRDQGVKALKEFNDKEGDDEWQFGQVMLGVTTSWKPDENGSVWIKLEGIIDGVDIFNTVSVIREVDLYSVWTPFCSQSLLLQSMGYVELAAYLTISSPFLQRDAIIRAFGINAVYESRCLLLLGGSVGELEVASSVPIPTCQGWNCGRMEIKGFRALIEPVTRTTARTCIVANIDPKCAIPKSLLNFGIKKMAGILLYLIRKEAEKIEQDQKSASASASNEHLRRINGDPSGFYTWLRPIVDKYFLDLSNGKVGEPLSLVASEPVDWTAASLNEGKNSRTGSPRLASRRSSTRLAAFHRHAGADGKSLAVKRVWSDYLHDFTIWPYLLLVIFIKASADTSLLQACAIKFVFTCTCTWLAVPGAFPRATRHRKRARNELEPLRRECVVLAAICDVLSSWALRVWVRWVQCYLLTFVQSSSLCFSRSASEIRVSEQFCLEIVCFTYATAIVVMQIAVNTH</sequence>
<keyword evidence="3" id="KW-0963">Cytoplasm</keyword>
<keyword evidence="5" id="KW-0007">Acetylation</keyword>
<dbReference type="InterPro" id="IPR002913">
    <property type="entry name" value="START_lipid-bd_dom"/>
</dbReference>
<name>A0A8T1W8U6_9STRA</name>
<comment type="caution">
    <text evidence="15">The sequence shown here is derived from an EMBL/GenBank/DDBJ whole genome shotgun (WGS) entry which is preliminary data.</text>
</comment>
<dbReference type="AlphaFoldDB" id="A0A8T1W8U6"/>
<reference evidence="15" key="1">
    <citation type="submission" date="2021-02" db="EMBL/GenBank/DDBJ databases">
        <authorList>
            <person name="Palmer J.M."/>
        </authorList>
    </citation>
    <scope>NUCLEOTIDE SEQUENCE</scope>
    <source>
        <strain evidence="15">SCRP23</strain>
    </source>
</reference>
<keyword evidence="2" id="KW-0813">Transport</keyword>
<evidence type="ECO:0000256" key="3">
    <source>
        <dbReference type="ARBA" id="ARBA00022490"/>
    </source>
</evidence>
<evidence type="ECO:0000259" key="14">
    <source>
        <dbReference type="PROSITE" id="PS50848"/>
    </source>
</evidence>
<evidence type="ECO:0000256" key="7">
    <source>
        <dbReference type="ARBA" id="ARBA00023121"/>
    </source>
</evidence>
<dbReference type="PROSITE" id="PS50106">
    <property type="entry name" value="PDZ"/>
    <property type="match status" value="1"/>
</dbReference>
<feature type="region of interest" description="Disordered" evidence="12">
    <location>
        <begin position="557"/>
        <end position="590"/>
    </location>
</feature>
<dbReference type="EMBL" id="JAGDFL010000435">
    <property type="protein sequence ID" value="KAG7388644.1"/>
    <property type="molecule type" value="Genomic_DNA"/>
</dbReference>
<proteinExistence type="predicted"/>
<feature type="compositionally biased region" description="Acidic residues" evidence="12">
    <location>
        <begin position="319"/>
        <end position="331"/>
    </location>
</feature>
<comment type="subcellular location">
    <subcellularLocation>
        <location evidence="1">Cytoplasm</location>
    </subcellularLocation>
</comment>
<feature type="region of interest" description="Disordered" evidence="12">
    <location>
        <begin position="282"/>
        <end position="371"/>
    </location>
</feature>
<dbReference type="SMART" id="SM00228">
    <property type="entry name" value="PDZ"/>
    <property type="match status" value="1"/>
</dbReference>
<keyword evidence="4" id="KW-0597">Phosphoprotein</keyword>